<proteinExistence type="predicted"/>
<feature type="compositionally biased region" description="Low complexity" evidence="1">
    <location>
        <begin position="44"/>
        <end position="66"/>
    </location>
</feature>
<dbReference type="Proteomes" id="UP000054561">
    <property type="component" value="Unassembled WGS sequence"/>
</dbReference>
<dbReference type="OrthoDB" id="10584716at2759"/>
<dbReference type="OMA" id="MKRIWSF"/>
<sequence>MKRTWSFSLFIFFLNFYVLHYSVANNEIKEPEKPNIRIPPPPHGNNNAPANSGSGGNNSQNNQNKHNANKEKTGGPKHQGPGVPAQGKNEDDKNQIENIVEETELIAEEVQMLADLASTASQKVIAFLGDHVEGKITSESKVDAILTARDAERARKDAIDAAEKANKAQTVTEAKEAKAQAEHAKKLTEFAATLVKESAVRALKEGRQHAQASEVEKMKIPIPEQSKPKKEDLKKLHKNRQAQTTAAKLEATPPANGATSAEKATELPNKQGTKAAAAPAAGNKSNALYEEKSLKEGIEEEAEQDKEQKQEPENESPQQTQTNVFYNVMQFFVSKFKALINFFHLW</sequence>
<dbReference type="AlphaFoldDB" id="A0A0D9QPE4"/>
<dbReference type="VEuPathDB" id="PlasmoDB:AK88_01488"/>
<protein>
    <recommendedName>
        <fullName evidence="5">Merozoite surface protein 3</fullName>
    </recommendedName>
</protein>
<evidence type="ECO:0000313" key="4">
    <source>
        <dbReference type="Proteomes" id="UP000054561"/>
    </source>
</evidence>
<evidence type="ECO:0000313" key="3">
    <source>
        <dbReference type="EMBL" id="KJP88798.1"/>
    </source>
</evidence>
<evidence type="ECO:0000256" key="2">
    <source>
        <dbReference type="SAM" id="SignalP"/>
    </source>
</evidence>
<evidence type="ECO:0008006" key="5">
    <source>
        <dbReference type="Google" id="ProtNLM"/>
    </source>
</evidence>
<accession>A0A0D9QPE4</accession>
<feature type="region of interest" description="Disordered" evidence="1">
    <location>
        <begin position="205"/>
        <end position="321"/>
    </location>
</feature>
<feature type="chain" id="PRO_5002344171" description="Merozoite surface protein 3" evidence="2">
    <location>
        <begin position="25"/>
        <end position="346"/>
    </location>
</feature>
<gene>
    <name evidence="3" type="ORF">AK88_01488</name>
</gene>
<reference evidence="3 4" key="1">
    <citation type="submission" date="2014-03" db="EMBL/GenBank/DDBJ databases">
        <title>The Genome Sequence of Plasmodium fragile nilgiri.</title>
        <authorList>
            <consortium name="The Broad Institute Genomics Platform"/>
            <consortium name="The Broad Institute Genome Sequencing Center for Infectious Disease"/>
            <person name="Neafsey D."/>
            <person name="Duraisingh M."/>
            <person name="Young S.K."/>
            <person name="Zeng Q."/>
            <person name="Gargeya S."/>
            <person name="Abouelleil A."/>
            <person name="Alvarado L."/>
            <person name="Chapman S.B."/>
            <person name="Gainer-Dewar J."/>
            <person name="Goldberg J."/>
            <person name="Griggs A."/>
            <person name="Gujja S."/>
            <person name="Hansen M."/>
            <person name="Howarth C."/>
            <person name="Imamovic A."/>
            <person name="Larimer J."/>
            <person name="Pearson M."/>
            <person name="Poon T.W."/>
            <person name="Priest M."/>
            <person name="Roberts A."/>
            <person name="Saif S."/>
            <person name="Shea T."/>
            <person name="Sykes S."/>
            <person name="Wortman J."/>
            <person name="Nusbaum C."/>
            <person name="Birren B."/>
        </authorList>
    </citation>
    <scope>NUCLEOTIDE SEQUENCE [LARGE SCALE GENOMIC DNA]</scope>
    <source>
        <strain evidence="4">nilgiri</strain>
    </source>
</reference>
<keyword evidence="4" id="KW-1185">Reference proteome</keyword>
<feature type="region of interest" description="Disordered" evidence="1">
    <location>
        <begin position="32"/>
        <end position="93"/>
    </location>
</feature>
<dbReference type="EMBL" id="KQ001657">
    <property type="protein sequence ID" value="KJP88798.1"/>
    <property type="molecule type" value="Genomic_DNA"/>
</dbReference>
<dbReference type="RefSeq" id="XP_012334546.1">
    <property type="nucleotide sequence ID" value="XM_012479123.1"/>
</dbReference>
<evidence type="ECO:0000256" key="1">
    <source>
        <dbReference type="SAM" id="MobiDB-lite"/>
    </source>
</evidence>
<dbReference type="GeneID" id="24266802"/>
<name>A0A0D9QPE4_PLAFR</name>
<feature type="signal peptide" evidence="2">
    <location>
        <begin position="1"/>
        <end position="24"/>
    </location>
</feature>
<feature type="compositionally biased region" description="Basic and acidic residues" evidence="1">
    <location>
        <begin position="205"/>
        <end position="219"/>
    </location>
</feature>
<keyword evidence="2" id="KW-0732">Signal</keyword>
<organism evidence="3 4">
    <name type="scientific">Plasmodium fragile</name>
    <dbReference type="NCBI Taxonomy" id="5857"/>
    <lineage>
        <taxon>Eukaryota</taxon>
        <taxon>Sar</taxon>
        <taxon>Alveolata</taxon>
        <taxon>Apicomplexa</taxon>
        <taxon>Aconoidasida</taxon>
        <taxon>Haemosporida</taxon>
        <taxon>Plasmodiidae</taxon>
        <taxon>Plasmodium</taxon>
        <taxon>Plasmodium (Plasmodium)</taxon>
    </lineage>
</organism>